<dbReference type="SMART" id="SM00448">
    <property type="entry name" value="REC"/>
    <property type="match status" value="1"/>
</dbReference>
<feature type="modified residue" description="4-aspartylphosphate" evidence="2">
    <location>
        <position position="54"/>
    </location>
</feature>
<dbReference type="GO" id="GO:0000160">
    <property type="term" value="P:phosphorelay signal transduction system"/>
    <property type="evidence" value="ECO:0007669"/>
    <property type="project" value="InterPro"/>
</dbReference>
<proteinExistence type="predicted"/>
<dbReference type="PANTHER" id="PTHR44591">
    <property type="entry name" value="STRESS RESPONSE REGULATOR PROTEIN 1"/>
    <property type="match status" value="1"/>
</dbReference>
<dbReference type="InterPro" id="IPR050595">
    <property type="entry name" value="Bact_response_regulator"/>
</dbReference>
<dbReference type="RefSeq" id="WP_091692929.1">
    <property type="nucleotide sequence ID" value="NZ_FPBF01000003.1"/>
</dbReference>
<dbReference type="SUPFAM" id="SSF52172">
    <property type="entry name" value="CheY-like"/>
    <property type="match status" value="1"/>
</dbReference>
<organism evidence="4 5">
    <name type="scientific">Algoriphagus locisalis</name>
    <dbReference type="NCBI Taxonomy" id="305507"/>
    <lineage>
        <taxon>Bacteria</taxon>
        <taxon>Pseudomonadati</taxon>
        <taxon>Bacteroidota</taxon>
        <taxon>Cytophagia</taxon>
        <taxon>Cytophagales</taxon>
        <taxon>Cyclobacteriaceae</taxon>
        <taxon>Algoriphagus</taxon>
    </lineage>
</organism>
<dbReference type="STRING" id="305507.SAMN04489724_2253"/>
<dbReference type="AlphaFoldDB" id="A0A1I7BAL2"/>
<dbReference type="Gene3D" id="3.40.50.2300">
    <property type="match status" value="1"/>
</dbReference>
<keyword evidence="5" id="KW-1185">Reference proteome</keyword>
<evidence type="ECO:0000313" key="5">
    <source>
        <dbReference type="Proteomes" id="UP000199673"/>
    </source>
</evidence>
<dbReference type="PANTHER" id="PTHR44591:SF3">
    <property type="entry name" value="RESPONSE REGULATORY DOMAIN-CONTAINING PROTEIN"/>
    <property type="match status" value="1"/>
</dbReference>
<sequence length="125" mass="14116">MRTKILLIEDSKTLAENLKEIFEVFDYEVLDILTSAEKAMEVISTKKPDLILIDIKLKGIKNGIELAEEIRDKIKIPIVFITSYSGKDVIQKIQHLAPEGIVTKPFTYDALITSIELALANSKRN</sequence>
<reference evidence="5" key="1">
    <citation type="submission" date="2016-10" db="EMBL/GenBank/DDBJ databases">
        <authorList>
            <person name="Varghese N."/>
            <person name="Submissions S."/>
        </authorList>
    </citation>
    <scope>NUCLEOTIDE SEQUENCE [LARGE SCALE GENOMIC DNA]</scope>
    <source>
        <strain evidence="5">DSM 23445</strain>
    </source>
</reference>
<dbReference type="InterPro" id="IPR001789">
    <property type="entry name" value="Sig_transdc_resp-reg_receiver"/>
</dbReference>
<feature type="domain" description="Response regulatory" evidence="3">
    <location>
        <begin position="4"/>
        <end position="119"/>
    </location>
</feature>
<protein>
    <submittedName>
        <fullName evidence="4">Response regulator receiver domain-containing protein</fullName>
    </submittedName>
</protein>
<keyword evidence="1 2" id="KW-0597">Phosphoprotein</keyword>
<dbReference type="Pfam" id="PF00072">
    <property type="entry name" value="Response_reg"/>
    <property type="match status" value="1"/>
</dbReference>
<evidence type="ECO:0000256" key="2">
    <source>
        <dbReference type="PROSITE-ProRule" id="PRU00169"/>
    </source>
</evidence>
<dbReference type="PROSITE" id="PS50110">
    <property type="entry name" value="RESPONSE_REGULATORY"/>
    <property type="match status" value="1"/>
</dbReference>
<dbReference type="OrthoDB" id="1646880at2"/>
<evidence type="ECO:0000259" key="3">
    <source>
        <dbReference type="PROSITE" id="PS50110"/>
    </source>
</evidence>
<accession>A0A1I7BAL2</accession>
<dbReference type="Proteomes" id="UP000199673">
    <property type="component" value="Unassembled WGS sequence"/>
</dbReference>
<dbReference type="EMBL" id="FPBF01000003">
    <property type="protein sequence ID" value="SFT84223.1"/>
    <property type="molecule type" value="Genomic_DNA"/>
</dbReference>
<gene>
    <name evidence="4" type="ORF">SAMN04489724_2253</name>
</gene>
<evidence type="ECO:0000256" key="1">
    <source>
        <dbReference type="ARBA" id="ARBA00022553"/>
    </source>
</evidence>
<dbReference type="InterPro" id="IPR011006">
    <property type="entry name" value="CheY-like_superfamily"/>
</dbReference>
<evidence type="ECO:0000313" key="4">
    <source>
        <dbReference type="EMBL" id="SFT84223.1"/>
    </source>
</evidence>
<name>A0A1I7BAL2_9BACT</name>